<name>A0AA36HRL5_9DINO</name>
<evidence type="ECO:0000256" key="1">
    <source>
        <dbReference type="SAM" id="Phobius"/>
    </source>
</evidence>
<proteinExistence type="predicted"/>
<keyword evidence="4" id="KW-1185">Reference proteome</keyword>
<sequence>MAMKMLLFLSAWRLVVSLGTDDALAIYDRVNSMAADVHFTDECGSSTIFEWTWHADYPHLCIARPSHELFGTSVLAGATLGIVQPPFPDVLKVNWLDKSLFMALQDECKIQGYLTVKSTLNTMKAHGYGIKPGSVERKGGGMDIGTLTFEAEKLDQRLYGIVPSIWSEPSTGLVVAAALSALMVLGVATVLVIARWQSRQRIIASVAIEQGAEQMLSETDEA</sequence>
<feature type="chain" id="PRO_5041343127" evidence="2">
    <location>
        <begin position="18"/>
        <end position="222"/>
    </location>
</feature>
<evidence type="ECO:0000313" key="3">
    <source>
        <dbReference type="EMBL" id="CAJ1372978.1"/>
    </source>
</evidence>
<evidence type="ECO:0000313" key="4">
    <source>
        <dbReference type="Proteomes" id="UP001178507"/>
    </source>
</evidence>
<dbReference type="Proteomes" id="UP001178507">
    <property type="component" value="Unassembled WGS sequence"/>
</dbReference>
<protein>
    <submittedName>
        <fullName evidence="3">Uncharacterized protein</fullName>
    </submittedName>
</protein>
<evidence type="ECO:0000256" key="2">
    <source>
        <dbReference type="SAM" id="SignalP"/>
    </source>
</evidence>
<dbReference type="AlphaFoldDB" id="A0AA36HRL5"/>
<keyword evidence="1" id="KW-1133">Transmembrane helix</keyword>
<reference evidence="3" key="1">
    <citation type="submission" date="2023-08" db="EMBL/GenBank/DDBJ databases">
        <authorList>
            <person name="Chen Y."/>
            <person name="Shah S."/>
            <person name="Dougan E. K."/>
            <person name="Thang M."/>
            <person name="Chan C."/>
        </authorList>
    </citation>
    <scope>NUCLEOTIDE SEQUENCE</scope>
</reference>
<feature type="signal peptide" evidence="2">
    <location>
        <begin position="1"/>
        <end position="17"/>
    </location>
</feature>
<comment type="caution">
    <text evidence="3">The sequence shown here is derived from an EMBL/GenBank/DDBJ whole genome shotgun (WGS) entry which is preliminary data.</text>
</comment>
<organism evidence="3 4">
    <name type="scientific">Effrenium voratum</name>
    <dbReference type="NCBI Taxonomy" id="2562239"/>
    <lineage>
        <taxon>Eukaryota</taxon>
        <taxon>Sar</taxon>
        <taxon>Alveolata</taxon>
        <taxon>Dinophyceae</taxon>
        <taxon>Suessiales</taxon>
        <taxon>Symbiodiniaceae</taxon>
        <taxon>Effrenium</taxon>
    </lineage>
</organism>
<dbReference type="EMBL" id="CAUJNA010000168">
    <property type="protein sequence ID" value="CAJ1372978.1"/>
    <property type="molecule type" value="Genomic_DNA"/>
</dbReference>
<accession>A0AA36HRL5</accession>
<keyword evidence="2" id="KW-0732">Signal</keyword>
<keyword evidence="1" id="KW-0812">Transmembrane</keyword>
<feature type="transmembrane region" description="Helical" evidence="1">
    <location>
        <begin position="173"/>
        <end position="194"/>
    </location>
</feature>
<gene>
    <name evidence="3" type="ORF">EVOR1521_LOCUS2938</name>
</gene>
<keyword evidence="1" id="KW-0472">Membrane</keyword>